<gene>
    <name evidence="1" type="ORF">SDC9_97265</name>
</gene>
<name>A0A645AI36_9ZZZZ</name>
<evidence type="ECO:0000313" key="1">
    <source>
        <dbReference type="EMBL" id="MPM50523.1"/>
    </source>
</evidence>
<proteinExistence type="predicted"/>
<dbReference type="EMBL" id="VSSQ01013006">
    <property type="protein sequence ID" value="MPM50523.1"/>
    <property type="molecule type" value="Genomic_DNA"/>
</dbReference>
<sequence length="141" mass="15541">MEDQIFKGLSLGAPYISMIAIGRAAMAAAMAGKRAGELIAKGDIPKDLQKYGNSLSDIYRDVRLLRDTYGFDADNISPGAIGVFSYINRVSTGLRQMMALNRKFALDKIDRTDIIALTKEAGEVSGISTIMDYRNRIREMI</sequence>
<reference evidence="1" key="1">
    <citation type="submission" date="2019-08" db="EMBL/GenBank/DDBJ databases">
        <authorList>
            <person name="Kucharzyk K."/>
            <person name="Murdoch R.W."/>
            <person name="Higgins S."/>
            <person name="Loffler F."/>
        </authorList>
    </citation>
    <scope>NUCLEOTIDE SEQUENCE</scope>
</reference>
<protein>
    <submittedName>
        <fullName evidence="1">Uncharacterized protein</fullName>
    </submittedName>
</protein>
<dbReference type="AlphaFoldDB" id="A0A645AI36"/>
<organism evidence="1">
    <name type="scientific">bioreactor metagenome</name>
    <dbReference type="NCBI Taxonomy" id="1076179"/>
    <lineage>
        <taxon>unclassified sequences</taxon>
        <taxon>metagenomes</taxon>
        <taxon>ecological metagenomes</taxon>
    </lineage>
</organism>
<comment type="caution">
    <text evidence="1">The sequence shown here is derived from an EMBL/GenBank/DDBJ whole genome shotgun (WGS) entry which is preliminary data.</text>
</comment>
<accession>A0A645AI36</accession>